<evidence type="ECO:0000256" key="9">
    <source>
        <dbReference type="RuleBase" id="RU366031"/>
    </source>
</evidence>
<evidence type="ECO:0000256" key="2">
    <source>
        <dbReference type="ARBA" id="ARBA00008133"/>
    </source>
</evidence>
<evidence type="ECO:0000256" key="4">
    <source>
        <dbReference type="ARBA" id="ARBA00023239"/>
    </source>
</evidence>
<dbReference type="Gene3D" id="3.40.50.10090">
    <property type="match status" value="2"/>
</dbReference>
<comment type="similarity">
    <text evidence="2 9">Belongs to the uroporphyrinogen-III synthase family.</text>
</comment>
<dbReference type="GO" id="GO:0004852">
    <property type="term" value="F:uroporphyrinogen-III synthase activity"/>
    <property type="evidence" value="ECO:0007669"/>
    <property type="project" value="UniProtKB-EC"/>
</dbReference>
<dbReference type="PANTHER" id="PTHR38042:SF1">
    <property type="entry name" value="UROPORPHYRINOGEN-III SYNTHASE, CHLOROPLASTIC"/>
    <property type="match status" value="1"/>
</dbReference>
<evidence type="ECO:0000256" key="7">
    <source>
        <dbReference type="ARBA" id="ARBA00040167"/>
    </source>
</evidence>
<dbReference type="EC" id="4.2.1.75" evidence="3 9"/>
<keyword evidence="5 9" id="KW-0627">Porphyrin biosynthesis</keyword>
<dbReference type="Pfam" id="PF02602">
    <property type="entry name" value="HEM4"/>
    <property type="match status" value="1"/>
</dbReference>
<organism evidence="11 12">
    <name type="scientific">Hyphobacterium lacteum</name>
    <dbReference type="NCBI Taxonomy" id="3116575"/>
    <lineage>
        <taxon>Bacteria</taxon>
        <taxon>Pseudomonadati</taxon>
        <taxon>Pseudomonadota</taxon>
        <taxon>Alphaproteobacteria</taxon>
        <taxon>Maricaulales</taxon>
        <taxon>Maricaulaceae</taxon>
        <taxon>Hyphobacterium</taxon>
    </lineage>
</organism>
<evidence type="ECO:0000256" key="3">
    <source>
        <dbReference type="ARBA" id="ARBA00013109"/>
    </source>
</evidence>
<dbReference type="Proteomes" id="UP001354971">
    <property type="component" value="Unassembled WGS sequence"/>
</dbReference>
<dbReference type="RefSeq" id="WP_330199247.1">
    <property type="nucleotide sequence ID" value="NZ_JAZDRP010000005.1"/>
</dbReference>
<keyword evidence="4 9" id="KW-0456">Lyase</keyword>
<name>A0ABU7LSM3_9PROT</name>
<dbReference type="InterPro" id="IPR036108">
    <property type="entry name" value="4pyrrol_syn_uPrphyn_synt_sf"/>
</dbReference>
<evidence type="ECO:0000256" key="1">
    <source>
        <dbReference type="ARBA" id="ARBA00004772"/>
    </source>
</evidence>
<evidence type="ECO:0000313" key="11">
    <source>
        <dbReference type="EMBL" id="MEE2526584.1"/>
    </source>
</evidence>
<evidence type="ECO:0000259" key="10">
    <source>
        <dbReference type="Pfam" id="PF02602"/>
    </source>
</evidence>
<evidence type="ECO:0000256" key="5">
    <source>
        <dbReference type="ARBA" id="ARBA00023244"/>
    </source>
</evidence>
<reference evidence="11 12" key="1">
    <citation type="submission" date="2024-01" db="EMBL/GenBank/DDBJ databases">
        <title>Hyphobacterium bacterium isolated from marine sediment.</title>
        <authorList>
            <person name="Zhao S."/>
        </authorList>
    </citation>
    <scope>NUCLEOTIDE SEQUENCE [LARGE SCALE GENOMIC DNA]</scope>
    <source>
        <strain evidence="12">HN65</strain>
    </source>
</reference>
<dbReference type="PANTHER" id="PTHR38042">
    <property type="entry name" value="UROPORPHYRINOGEN-III SYNTHASE, CHLOROPLASTIC"/>
    <property type="match status" value="1"/>
</dbReference>
<comment type="pathway">
    <text evidence="1 9">Porphyrin-containing compound metabolism; protoporphyrin-IX biosynthesis; coproporphyrinogen-III from 5-aminolevulinate: step 3/4.</text>
</comment>
<comment type="function">
    <text evidence="6 9">Catalyzes cyclization of the linear tetrapyrrole, hydroxymethylbilane, to the macrocyclic uroporphyrinogen III.</text>
</comment>
<dbReference type="InterPro" id="IPR003754">
    <property type="entry name" value="4pyrrol_synth_uPrphyn_synth"/>
</dbReference>
<comment type="catalytic activity">
    <reaction evidence="8 9">
        <text>hydroxymethylbilane = uroporphyrinogen III + H2O</text>
        <dbReference type="Rhea" id="RHEA:18965"/>
        <dbReference type="ChEBI" id="CHEBI:15377"/>
        <dbReference type="ChEBI" id="CHEBI:57308"/>
        <dbReference type="ChEBI" id="CHEBI:57845"/>
        <dbReference type="EC" id="4.2.1.75"/>
    </reaction>
</comment>
<evidence type="ECO:0000256" key="8">
    <source>
        <dbReference type="ARBA" id="ARBA00048617"/>
    </source>
</evidence>
<gene>
    <name evidence="11" type="ORF">V0U79_09410</name>
</gene>
<keyword evidence="12" id="KW-1185">Reference proteome</keyword>
<dbReference type="SUPFAM" id="SSF69618">
    <property type="entry name" value="HemD-like"/>
    <property type="match status" value="1"/>
</dbReference>
<proteinExistence type="inferred from homology"/>
<dbReference type="CDD" id="cd06578">
    <property type="entry name" value="HemD"/>
    <property type="match status" value="1"/>
</dbReference>
<protein>
    <recommendedName>
        <fullName evidence="7 9">Uroporphyrinogen-III synthase</fullName>
        <ecNumber evidence="3 9">4.2.1.75</ecNumber>
    </recommendedName>
</protein>
<sequence length="236" mass="25546">MKVLITRSEPGASQTAERLKRRGAEPVIAPLLRIRFIEDVVQSLEKTHALLFTSPNAVRAWLADRSETDLPAFCVGDSTAAEAEAAGFSRVRSAGGDVGDLLDLCEARLVPGRHRLLYLRGQHTSGDLAGALQARGFEVDEAIVYEAVAENKLPLSAARVIRRRELAVALFHSRRAAIAFTALTEEADLSDYLNTVIAVAISEKAAEGLVRSDWAAVKVAETPDETDMLNRIGFAP</sequence>
<feature type="domain" description="Tetrapyrrole biosynthesis uroporphyrinogen III synthase" evidence="10">
    <location>
        <begin position="14"/>
        <end position="229"/>
    </location>
</feature>
<dbReference type="EMBL" id="JAZDRP010000005">
    <property type="protein sequence ID" value="MEE2526584.1"/>
    <property type="molecule type" value="Genomic_DNA"/>
</dbReference>
<evidence type="ECO:0000313" key="12">
    <source>
        <dbReference type="Proteomes" id="UP001354971"/>
    </source>
</evidence>
<accession>A0ABU7LSM3</accession>
<evidence type="ECO:0000256" key="6">
    <source>
        <dbReference type="ARBA" id="ARBA00037589"/>
    </source>
</evidence>
<comment type="caution">
    <text evidence="11">The sequence shown here is derived from an EMBL/GenBank/DDBJ whole genome shotgun (WGS) entry which is preliminary data.</text>
</comment>
<dbReference type="InterPro" id="IPR039793">
    <property type="entry name" value="UROS/Hem4"/>
</dbReference>